<evidence type="ECO:0000256" key="2">
    <source>
        <dbReference type="ARBA" id="ARBA00022485"/>
    </source>
</evidence>
<dbReference type="NCBIfam" id="TIGR02666">
    <property type="entry name" value="moaA"/>
    <property type="match status" value="1"/>
</dbReference>
<dbReference type="AlphaFoldDB" id="A0A1E7Z7D8"/>
<evidence type="ECO:0000256" key="8">
    <source>
        <dbReference type="ARBA" id="ARBA00023134"/>
    </source>
</evidence>
<evidence type="ECO:0000256" key="6">
    <source>
        <dbReference type="ARBA" id="ARBA00023004"/>
    </source>
</evidence>
<dbReference type="Pfam" id="PF06463">
    <property type="entry name" value="Mob_synth_C"/>
    <property type="match status" value="1"/>
</dbReference>
<dbReference type="SFLD" id="SFLDG01383">
    <property type="entry name" value="cyclic_pyranopterin_phosphate"/>
    <property type="match status" value="1"/>
</dbReference>
<dbReference type="InterPro" id="IPR010505">
    <property type="entry name" value="MoaA_twitch"/>
</dbReference>
<dbReference type="GO" id="GO:0005525">
    <property type="term" value="F:GTP binding"/>
    <property type="evidence" value="ECO:0007669"/>
    <property type="project" value="UniProtKB-KW"/>
</dbReference>
<dbReference type="STRING" id="1656094.BFC18_18225"/>
<dbReference type="GO" id="GO:0046872">
    <property type="term" value="F:metal ion binding"/>
    <property type="evidence" value="ECO:0007669"/>
    <property type="project" value="UniProtKB-KW"/>
</dbReference>
<dbReference type="CDD" id="cd21117">
    <property type="entry name" value="Twitch_MoaA"/>
    <property type="match status" value="1"/>
</dbReference>
<evidence type="ECO:0000256" key="3">
    <source>
        <dbReference type="ARBA" id="ARBA00022691"/>
    </source>
</evidence>
<keyword evidence="9" id="KW-0501">Molybdenum cofactor biosynthesis</keyword>
<dbReference type="SFLD" id="SFLDG01386">
    <property type="entry name" value="main_SPASM_domain-containing"/>
    <property type="match status" value="1"/>
</dbReference>
<sequence>MLQDSFGRRFHYLRLSITEACNFKCQYCLPDGYHGPSDDTFLTLPEIDTLVKGFAGLGTSKIRITGGEPSLRRDFVDVIRLCRETEGITKVATTTHGGRMARDAAAWKDAGLDQVNVSIDSLDPRQFADITGQNKLTQILQGVDKAIEVGLDVKVNAIYLKHFAGRQLQEFKDWLKHMPVTLRFIELMETGDHPQFFADQHLSGLPLKNQLLAEGWMPVIRGKDAGPAQEFHHPDYAGRIGLIMPYSKDFCATCNRLRVAANGKLHLCLFSEHGIDIRPYLQNADVNGLMAHLQQLLMQKHATHYLQDGNTGATSHLAMLGG</sequence>
<evidence type="ECO:0000256" key="10">
    <source>
        <dbReference type="ARBA" id="ARBA00023239"/>
    </source>
</evidence>
<gene>
    <name evidence="12" type="primary">moaA</name>
    <name evidence="12" type="ORF">BFC18_18225</name>
</gene>
<organism evidence="12 13">
    <name type="scientific">Alteromonas confluentis</name>
    <dbReference type="NCBI Taxonomy" id="1656094"/>
    <lineage>
        <taxon>Bacteria</taxon>
        <taxon>Pseudomonadati</taxon>
        <taxon>Pseudomonadota</taxon>
        <taxon>Gammaproteobacteria</taxon>
        <taxon>Alteromonadales</taxon>
        <taxon>Alteromonadaceae</taxon>
        <taxon>Alteromonas/Salinimonas group</taxon>
        <taxon>Alteromonas</taxon>
    </lineage>
</organism>
<comment type="caution">
    <text evidence="12">The sequence shown here is derived from an EMBL/GenBank/DDBJ whole genome shotgun (WGS) entry which is preliminary data.</text>
</comment>
<dbReference type="Proteomes" id="UP000175691">
    <property type="component" value="Unassembled WGS sequence"/>
</dbReference>
<dbReference type="Gene3D" id="3.20.20.70">
    <property type="entry name" value="Aldolase class I"/>
    <property type="match status" value="1"/>
</dbReference>
<dbReference type="GO" id="GO:0061799">
    <property type="term" value="F:cyclic pyranopterin monophosphate synthase activity"/>
    <property type="evidence" value="ECO:0007669"/>
    <property type="project" value="TreeGrafter"/>
</dbReference>
<evidence type="ECO:0000256" key="1">
    <source>
        <dbReference type="ARBA" id="ARBA00001966"/>
    </source>
</evidence>
<dbReference type="GO" id="GO:0051539">
    <property type="term" value="F:4 iron, 4 sulfur cluster binding"/>
    <property type="evidence" value="ECO:0007669"/>
    <property type="project" value="UniProtKB-KW"/>
</dbReference>
<dbReference type="EMBL" id="MDHN01000040">
    <property type="protein sequence ID" value="OFC69351.1"/>
    <property type="molecule type" value="Genomic_DNA"/>
</dbReference>
<dbReference type="PROSITE" id="PS51918">
    <property type="entry name" value="RADICAL_SAM"/>
    <property type="match status" value="1"/>
</dbReference>
<feature type="domain" description="Radical SAM core" evidence="11">
    <location>
        <begin position="5"/>
        <end position="228"/>
    </location>
</feature>
<dbReference type="InterPro" id="IPR050105">
    <property type="entry name" value="MoCo_biosynth_MoaA/MoaC"/>
</dbReference>
<dbReference type="PANTHER" id="PTHR22960">
    <property type="entry name" value="MOLYBDOPTERIN COFACTOR SYNTHESIS PROTEIN A"/>
    <property type="match status" value="1"/>
</dbReference>
<evidence type="ECO:0000313" key="12">
    <source>
        <dbReference type="EMBL" id="OFC69351.1"/>
    </source>
</evidence>
<name>A0A1E7Z7D8_9ALTE</name>
<dbReference type="OrthoDB" id="9763993at2"/>
<proteinExistence type="predicted"/>
<dbReference type="SFLD" id="SFLDG01067">
    <property type="entry name" value="SPASM/twitch_domain_containing"/>
    <property type="match status" value="1"/>
</dbReference>
<evidence type="ECO:0000256" key="5">
    <source>
        <dbReference type="ARBA" id="ARBA00022741"/>
    </source>
</evidence>
<dbReference type="SUPFAM" id="SSF102114">
    <property type="entry name" value="Radical SAM enzymes"/>
    <property type="match status" value="1"/>
</dbReference>
<keyword evidence="8" id="KW-0342">GTP-binding</keyword>
<dbReference type="SMART" id="SM00729">
    <property type="entry name" value="Elp3"/>
    <property type="match status" value="1"/>
</dbReference>
<keyword evidence="6" id="KW-0408">Iron</keyword>
<dbReference type="GO" id="GO:0006777">
    <property type="term" value="P:Mo-molybdopterin cofactor biosynthetic process"/>
    <property type="evidence" value="ECO:0007669"/>
    <property type="project" value="UniProtKB-KW"/>
</dbReference>
<comment type="cofactor">
    <cofactor evidence="1">
        <name>[4Fe-4S] cluster</name>
        <dbReference type="ChEBI" id="CHEBI:49883"/>
    </cofactor>
</comment>
<dbReference type="InterPro" id="IPR013483">
    <property type="entry name" value="MoaA"/>
</dbReference>
<keyword evidence="10" id="KW-0456">Lyase</keyword>
<keyword evidence="2" id="KW-0004">4Fe-4S</keyword>
<dbReference type="CDD" id="cd01335">
    <property type="entry name" value="Radical_SAM"/>
    <property type="match status" value="1"/>
</dbReference>
<dbReference type="InterPro" id="IPR040064">
    <property type="entry name" value="MoaA-like"/>
</dbReference>
<keyword evidence="4" id="KW-0479">Metal-binding</keyword>
<evidence type="ECO:0000256" key="4">
    <source>
        <dbReference type="ARBA" id="ARBA00022723"/>
    </source>
</evidence>
<dbReference type="SFLD" id="SFLDS00029">
    <property type="entry name" value="Radical_SAM"/>
    <property type="match status" value="1"/>
</dbReference>
<evidence type="ECO:0000313" key="13">
    <source>
        <dbReference type="Proteomes" id="UP000175691"/>
    </source>
</evidence>
<keyword evidence="5" id="KW-0547">Nucleotide-binding</keyword>
<dbReference type="PANTHER" id="PTHR22960:SF28">
    <property type="entry name" value="GTP 3',8-CYCLASE"/>
    <property type="match status" value="1"/>
</dbReference>
<dbReference type="InterPro" id="IPR006638">
    <property type="entry name" value="Elp3/MiaA/NifB-like_rSAM"/>
</dbReference>
<dbReference type="Pfam" id="PF04055">
    <property type="entry name" value="Radical_SAM"/>
    <property type="match status" value="1"/>
</dbReference>
<dbReference type="InterPro" id="IPR058240">
    <property type="entry name" value="rSAM_sf"/>
</dbReference>
<dbReference type="GO" id="GO:0061798">
    <property type="term" value="F:GTP 3',8'-cyclase activity"/>
    <property type="evidence" value="ECO:0007669"/>
    <property type="project" value="TreeGrafter"/>
</dbReference>
<dbReference type="InterPro" id="IPR007197">
    <property type="entry name" value="rSAM"/>
</dbReference>
<reference evidence="12 13" key="1">
    <citation type="submission" date="2016-08" db="EMBL/GenBank/DDBJ databases">
        <authorList>
            <person name="Seilhamer J.J."/>
        </authorList>
    </citation>
    <scope>NUCLEOTIDE SEQUENCE [LARGE SCALE GENOMIC DNA]</scope>
    <source>
        <strain evidence="12 13">KCTC 42603</strain>
    </source>
</reference>
<evidence type="ECO:0000256" key="7">
    <source>
        <dbReference type="ARBA" id="ARBA00023014"/>
    </source>
</evidence>
<accession>A0A1E7Z7D8</accession>
<evidence type="ECO:0000256" key="9">
    <source>
        <dbReference type="ARBA" id="ARBA00023150"/>
    </source>
</evidence>
<evidence type="ECO:0000259" key="11">
    <source>
        <dbReference type="PROSITE" id="PS51918"/>
    </source>
</evidence>
<keyword evidence="7" id="KW-0411">Iron-sulfur</keyword>
<keyword evidence="13" id="KW-1185">Reference proteome</keyword>
<protein>
    <submittedName>
        <fullName evidence="12">Cyclic pyranopterin phosphate synthase</fullName>
    </submittedName>
</protein>
<dbReference type="RefSeq" id="WP_070126797.1">
    <property type="nucleotide sequence ID" value="NZ_MDHN01000040.1"/>
</dbReference>
<dbReference type="InterPro" id="IPR013785">
    <property type="entry name" value="Aldolase_TIM"/>
</dbReference>
<keyword evidence="3" id="KW-0949">S-adenosyl-L-methionine</keyword>